<accession>A0A2N3HQB9</accession>
<protein>
    <submittedName>
        <fullName evidence="1">Uncharacterized protein</fullName>
    </submittedName>
</protein>
<dbReference type="Proteomes" id="UP000233618">
    <property type="component" value="Unassembled WGS sequence"/>
</dbReference>
<name>A0A2N3HQB9_9BACT</name>
<sequence>MEVLVILIYNMRKLLIHLAILLLIITFSSCDKENHSEEMQIKENEISRLETKYGIEFKNEKDIGGSIKNIIQFQSLEDFEEFMQKLEDGIELKSLNKTKIAEDEYATGYKFTFSDRFRTIIRNTYLTVYLYFDGSAGVDGKVKVLLDYSFGFIGFDTPWDNYCSFYTPNTMVFLCKNEIIFKVLGVGFSKSPIVISGYAYLKTRNVNVQMSINNERYPVIKTPKI</sequence>
<reference evidence="1 2" key="1">
    <citation type="journal article" date="2017" name="Front. Microbiol.">
        <title>Labilibaculum manganireducens gen. nov., sp. nov. and Labilibaculum filiforme sp. nov., Novel Bacteroidetes Isolated from Subsurface Sediments of the Baltic Sea.</title>
        <authorList>
            <person name="Vandieken V."/>
            <person name="Marshall I.P."/>
            <person name="Niemann H."/>
            <person name="Engelen B."/>
            <person name="Cypionka H."/>
        </authorList>
    </citation>
    <scope>NUCLEOTIDE SEQUENCE [LARGE SCALE GENOMIC DNA]</scope>
    <source>
        <strain evidence="1 2">59.10-2M</strain>
    </source>
</reference>
<gene>
    <name evidence="1" type="ORF">BZG01_21160</name>
</gene>
<dbReference type="AlphaFoldDB" id="A0A2N3HQB9"/>
<organism evidence="1 2">
    <name type="scientific">Labilibaculum manganireducens</name>
    <dbReference type="NCBI Taxonomy" id="1940525"/>
    <lineage>
        <taxon>Bacteria</taxon>
        <taxon>Pseudomonadati</taxon>
        <taxon>Bacteroidota</taxon>
        <taxon>Bacteroidia</taxon>
        <taxon>Marinilabiliales</taxon>
        <taxon>Marinifilaceae</taxon>
        <taxon>Labilibaculum</taxon>
    </lineage>
</organism>
<dbReference type="EMBL" id="MVDE01000076">
    <property type="protein sequence ID" value="PKQ60240.1"/>
    <property type="molecule type" value="Genomic_DNA"/>
</dbReference>
<evidence type="ECO:0000313" key="2">
    <source>
        <dbReference type="Proteomes" id="UP000233618"/>
    </source>
</evidence>
<comment type="caution">
    <text evidence="1">The sequence shown here is derived from an EMBL/GenBank/DDBJ whole genome shotgun (WGS) entry which is preliminary data.</text>
</comment>
<evidence type="ECO:0000313" key="1">
    <source>
        <dbReference type="EMBL" id="PKQ60240.1"/>
    </source>
</evidence>
<proteinExistence type="predicted"/>
<keyword evidence="2" id="KW-1185">Reference proteome</keyword>